<dbReference type="AlphaFoldDB" id="A0AAE0RTK8"/>
<name>A0AAE0RTK8_9BIVA</name>
<evidence type="ECO:0000256" key="7">
    <source>
        <dbReference type="ARBA" id="ARBA00049810"/>
    </source>
</evidence>
<gene>
    <name evidence="9" type="ORF">CHS0354_028226</name>
</gene>
<dbReference type="EMBL" id="JAEAOA010001694">
    <property type="protein sequence ID" value="KAK3579428.1"/>
    <property type="molecule type" value="Genomic_DNA"/>
</dbReference>
<dbReference type="EC" id="3.2.2.19" evidence="4"/>
<sequence>MSCNKLQEHYEACMVLSGVGNALGRKKWEHCKSGRQIHDEVEKLGGLEKLTVKSPDWNVFDDALMHLETAEALVKWGNDYDQKRDKEKHYAKHVEHCKKGKTCQKPGSEGSAVKRTVDPGAAMRAMCIGLCYSKLEKLKKLIAVSVESSKMIQYYPTSSLGDLTAALFTAYAIQARPIREWGQGLADTLSIALKYVKEQGVLGKETEKSWKCFKDKWKKYIKKHDTAKGNNERYGIEERDETYKQWDFSGTEGTSIHDHAPIIAYDAILAAGDNWKELCSRAMFYAEDSETTGMLAAGWYGAMFGYQGVPENNYKELMYVDHLKKAGANLYSLSHPSVNEDKRMNIEYPVKSCDKLKECYEASMVLSGAGDALGYKNGEWEFCHSGRIIHNELKKMGGIENVTVKLPDWKISDDTVMHLATAEALMEWGQDPDKEKLYYKLADHYKKCMKDMADRSPGLTTQESCNQLKPRRPQGYCIPFNKRAGGCGAAMRAMCIGLRFPRPEELQHLIAVSVESGRMTHHHPTGYLGSLASALFTSYAIQGRPEQEWGKGLMDVLPNALVYVESQGRYVEENKNEWTYFESAWAKYLLDRGIEDGKSEPVFPDKYGIEERDKTYKSWSFSGWGGASGHDAPMIAYDALLGARDSWKELCHRAMFHFGDSDSTGVIAAAWFGAMFGYKGVPKKNYQELEYGDRLKKAGAELYRLSHPA</sequence>
<dbReference type="Proteomes" id="UP001195483">
    <property type="component" value="Unassembled WGS sequence"/>
</dbReference>
<evidence type="ECO:0000256" key="8">
    <source>
        <dbReference type="PIRSR" id="PIRSR605502-1"/>
    </source>
</evidence>
<keyword evidence="2" id="KW-0378">Hydrolase</keyword>
<dbReference type="InterPro" id="IPR005502">
    <property type="entry name" value="Ribosyl_crysJ1"/>
</dbReference>
<evidence type="ECO:0000256" key="1">
    <source>
        <dbReference type="ARBA" id="ARBA00010702"/>
    </source>
</evidence>
<evidence type="ECO:0000256" key="2">
    <source>
        <dbReference type="ARBA" id="ARBA00022801"/>
    </source>
</evidence>
<comment type="cofactor">
    <cofactor evidence="8">
        <name>Mg(2+)</name>
        <dbReference type="ChEBI" id="CHEBI:18420"/>
    </cofactor>
    <text evidence="8">Binds 2 magnesium ions per subunit.</text>
</comment>
<dbReference type="PANTHER" id="PTHR16222">
    <property type="entry name" value="ADP-RIBOSYLGLYCOHYDROLASE"/>
    <property type="match status" value="1"/>
</dbReference>
<keyword evidence="8" id="KW-0460">Magnesium</keyword>
<comment type="function">
    <text evidence="3">Specifically acts as an arginine mono-ADP-ribosylhydrolase by mediating the removal of mono-ADP-ribose attached to arginine residues on proteins.</text>
</comment>
<dbReference type="GO" id="GO:0003875">
    <property type="term" value="F:ADP-ribosylarginine hydrolase activity"/>
    <property type="evidence" value="ECO:0007669"/>
    <property type="project" value="UniProtKB-EC"/>
</dbReference>
<dbReference type="Pfam" id="PF03747">
    <property type="entry name" value="ADP_ribosyl_GH"/>
    <property type="match status" value="2"/>
</dbReference>
<feature type="binding site" evidence="8">
    <location>
        <position position="412"/>
    </location>
    <ligand>
        <name>Mg(2+)</name>
        <dbReference type="ChEBI" id="CHEBI:18420"/>
        <label>1</label>
    </ligand>
</feature>
<organism evidence="9 10">
    <name type="scientific">Potamilus streckersoni</name>
    <dbReference type="NCBI Taxonomy" id="2493646"/>
    <lineage>
        <taxon>Eukaryota</taxon>
        <taxon>Metazoa</taxon>
        <taxon>Spiralia</taxon>
        <taxon>Lophotrochozoa</taxon>
        <taxon>Mollusca</taxon>
        <taxon>Bivalvia</taxon>
        <taxon>Autobranchia</taxon>
        <taxon>Heteroconchia</taxon>
        <taxon>Palaeoheterodonta</taxon>
        <taxon>Unionida</taxon>
        <taxon>Unionoidea</taxon>
        <taxon>Unionidae</taxon>
        <taxon>Ambleminae</taxon>
        <taxon>Lampsilini</taxon>
        <taxon>Potamilus</taxon>
    </lineage>
</organism>
<dbReference type="InterPro" id="IPR050792">
    <property type="entry name" value="ADP-ribosylglycohydrolase"/>
</dbReference>
<dbReference type="Gene3D" id="1.10.4080.10">
    <property type="entry name" value="ADP-ribosylation/Crystallin J1"/>
    <property type="match status" value="2"/>
</dbReference>
<dbReference type="InterPro" id="IPR036705">
    <property type="entry name" value="Ribosyl_crysJ1_sf"/>
</dbReference>
<proteinExistence type="inferred from homology"/>
<protein>
    <recommendedName>
        <fullName evidence="5">ADP-ribosylhydrolase ARH1</fullName>
        <ecNumber evidence="4">3.2.2.19</ecNumber>
    </recommendedName>
    <alternativeName>
        <fullName evidence="6">ADP-ribose-L-arginine cleaving enzyme</fullName>
    </alternativeName>
    <alternativeName>
        <fullName evidence="7">[Protein ADP-ribosylarginine] hydrolase</fullName>
    </alternativeName>
</protein>
<reference evidence="9" key="1">
    <citation type="journal article" date="2021" name="Genome Biol. Evol.">
        <title>A High-Quality Reference Genome for a Parasitic Bivalve with Doubly Uniparental Inheritance (Bivalvia: Unionida).</title>
        <authorList>
            <person name="Smith C.H."/>
        </authorList>
    </citation>
    <scope>NUCLEOTIDE SEQUENCE</scope>
    <source>
        <strain evidence="9">CHS0354</strain>
    </source>
</reference>
<feature type="binding site" evidence="8">
    <location>
        <position position="413"/>
    </location>
    <ligand>
        <name>Mg(2+)</name>
        <dbReference type="ChEBI" id="CHEBI:18420"/>
        <label>1</label>
    </ligand>
</feature>
<dbReference type="SUPFAM" id="SSF101478">
    <property type="entry name" value="ADP-ribosylglycohydrolase"/>
    <property type="match status" value="2"/>
</dbReference>
<evidence type="ECO:0000256" key="4">
    <source>
        <dbReference type="ARBA" id="ARBA00049725"/>
    </source>
</evidence>
<comment type="caution">
    <text evidence="9">The sequence shown here is derived from an EMBL/GenBank/DDBJ whole genome shotgun (WGS) entry which is preliminary data.</text>
</comment>
<dbReference type="FunFam" id="1.10.4080.10:FF:000002">
    <property type="entry name" value="ADP-ribosylarginine hydrolase isoform X1"/>
    <property type="match status" value="1"/>
</dbReference>
<evidence type="ECO:0000256" key="5">
    <source>
        <dbReference type="ARBA" id="ARBA00049773"/>
    </source>
</evidence>
<reference evidence="9" key="2">
    <citation type="journal article" date="2021" name="Genome Biol. Evol.">
        <title>Developing a high-quality reference genome for a parasitic bivalve with doubly uniparental inheritance (Bivalvia: Unionida).</title>
        <authorList>
            <person name="Smith C.H."/>
        </authorList>
    </citation>
    <scope>NUCLEOTIDE SEQUENCE</scope>
    <source>
        <strain evidence="9">CHS0354</strain>
        <tissue evidence="9">Mantle</tissue>
    </source>
</reference>
<dbReference type="GO" id="GO:0046872">
    <property type="term" value="F:metal ion binding"/>
    <property type="evidence" value="ECO:0007669"/>
    <property type="project" value="UniProtKB-KW"/>
</dbReference>
<feature type="binding site" evidence="8">
    <location>
        <position position="662"/>
    </location>
    <ligand>
        <name>Mg(2+)</name>
        <dbReference type="ChEBI" id="CHEBI:18420"/>
        <label>1</label>
    </ligand>
</feature>
<comment type="similarity">
    <text evidence="1">Belongs to the ADP-ribosylglycohydrolase family.</text>
</comment>
<dbReference type="PANTHER" id="PTHR16222:SF26">
    <property type="entry name" value="ADP-RIBOSYLHYDROLASE ARH1"/>
    <property type="match status" value="1"/>
</dbReference>
<accession>A0AAE0RTK8</accession>
<keyword evidence="10" id="KW-1185">Reference proteome</keyword>
<evidence type="ECO:0000256" key="6">
    <source>
        <dbReference type="ARBA" id="ARBA00049798"/>
    </source>
</evidence>
<evidence type="ECO:0000256" key="3">
    <source>
        <dbReference type="ARBA" id="ARBA00049582"/>
    </source>
</evidence>
<evidence type="ECO:0000313" key="9">
    <source>
        <dbReference type="EMBL" id="KAK3579428.1"/>
    </source>
</evidence>
<feature type="binding site" evidence="8">
    <location>
        <position position="414"/>
    </location>
    <ligand>
        <name>Mg(2+)</name>
        <dbReference type="ChEBI" id="CHEBI:18420"/>
        <label>1</label>
    </ligand>
</feature>
<evidence type="ECO:0000313" key="10">
    <source>
        <dbReference type="Proteomes" id="UP001195483"/>
    </source>
</evidence>
<reference evidence="9" key="3">
    <citation type="submission" date="2023-05" db="EMBL/GenBank/DDBJ databases">
        <authorList>
            <person name="Smith C.H."/>
        </authorList>
    </citation>
    <scope>NUCLEOTIDE SEQUENCE</scope>
    <source>
        <strain evidence="9">CHS0354</strain>
        <tissue evidence="9">Mantle</tissue>
    </source>
</reference>
<keyword evidence="8" id="KW-0479">Metal-binding</keyword>
<feature type="binding site" evidence="8">
    <location>
        <position position="660"/>
    </location>
    <ligand>
        <name>Mg(2+)</name>
        <dbReference type="ChEBI" id="CHEBI:18420"/>
        <label>1</label>
    </ligand>
</feature>
<feature type="binding site" evidence="8">
    <location>
        <position position="663"/>
    </location>
    <ligand>
        <name>Mg(2+)</name>
        <dbReference type="ChEBI" id="CHEBI:18420"/>
        <label>1</label>
    </ligand>
</feature>